<sequence length="109" mass="12652">MKLSTKEREIVERFRQIIEDKLPVEIIDVLVFGSKARGDATNESDIDVMVITLSNDWKIGDEIREIGYGIDDEIDYKLSIQVISKAHFDYLRQNNFQYVKNIENEGITV</sequence>
<dbReference type="GO" id="GO:0016779">
    <property type="term" value="F:nucleotidyltransferase activity"/>
    <property type="evidence" value="ECO:0007669"/>
    <property type="project" value="InterPro"/>
</dbReference>
<evidence type="ECO:0000313" key="3">
    <source>
        <dbReference type="Proteomes" id="UP000722750"/>
    </source>
</evidence>
<dbReference type="Gene3D" id="3.30.460.10">
    <property type="entry name" value="Beta Polymerase, domain 2"/>
    <property type="match status" value="1"/>
</dbReference>
<dbReference type="SUPFAM" id="SSF81301">
    <property type="entry name" value="Nucleotidyltransferase"/>
    <property type="match status" value="1"/>
</dbReference>
<accession>A0A942A4V4</accession>
<organism evidence="2 3">
    <name type="scientific">Candidatus Scalindua arabica</name>
    <dbReference type="NCBI Taxonomy" id="1127984"/>
    <lineage>
        <taxon>Bacteria</taxon>
        <taxon>Pseudomonadati</taxon>
        <taxon>Planctomycetota</taxon>
        <taxon>Candidatus Brocadiia</taxon>
        <taxon>Candidatus Brocadiales</taxon>
        <taxon>Candidatus Scalinduaceae</taxon>
        <taxon>Candidatus Scalindua</taxon>
    </lineage>
</organism>
<feature type="domain" description="Polymerase nucleotidyl transferase" evidence="1">
    <location>
        <begin position="12"/>
        <end position="98"/>
    </location>
</feature>
<dbReference type="InterPro" id="IPR043519">
    <property type="entry name" value="NT_sf"/>
</dbReference>
<protein>
    <recommendedName>
        <fullName evidence="1">Polymerase nucleotidyl transferase domain-containing protein</fullName>
    </recommendedName>
</protein>
<evidence type="ECO:0000259" key="1">
    <source>
        <dbReference type="Pfam" id="PF01909"/>
    </source>
</evidence>
<dbReference type="AlphaFoldDB" id="A0A942A4V4"/>
<evidence type="ECO:0000313" key="2">
    <source>
        <dbReference type="EMBL" id="MBS1258302.1"/>
    </source>
</evidence>
<proteinExistence type="predicted"/>
<dbReference type="Pfam" id="PF01909">
    <property type="entry name" value="NTP_transf_2"/>
    <property type="match status" value="1"/>
</dbReference>
<dbReference type="InterPro" id="IPR002934">
    <property type="entry name" value="Polymerase_NTP_transf_dom"/>
</dbReference>
<gene>
    <name evidence="2" type="ORF">MAG551_01359</name>
</gene>
<dbReference type="PANTHER" id="PTHR33933">
    <property type="entry name" value="NUCLEOTIDYLTRANSFERASE"/>
    <property type="match status" value="1"/>
</dbReference>
<dbReference type="InterPro" id="IPR052548">
    <property type="entry name" value="Type_VII_TA_antitoxin"/>
</dbReference>
<comment type="caution">
    <text evidence="2">The sequence shown here is derived from an EMBL/GenBank/DDBJ whole genome shotgun (WGS) entry which is preliminary data.</text>
</comment>
<dbReference type="PANTHER" id="PTHR33933:SF1">
    <property type="entry name" value="PROTEIN ADENYLYLTRANSFERASE MNTA-RELATED"/>
    <property type="match status" value="1"/>
</dbReference>
<reference evidence="2" key="1">
    <citation type="journal article" date="2021" name="ISME J.">
        <title>Fine-scale metabolic discontinuity in a stratified prokaryote microbiome of a Red Sea deep halocline.</title>
        <authorList>
            <person name="Michoud G."/>
            <person name="Ngugi D.K."/>
            <person name="Barozzi A."/>
            <person name="Merlino G."/>
            <person name="Calleja M.L."/>
            <person name="Delgado-Huertas A."/>
            <person name="Moran X.A.G."/>
            <person name="Daffonchio D."/>
        </authorList>
    </citation>
    <scope>NUCLEOTIDE SEQUENCE</scope>
    <source>
        <strain evidence="2">SuakinDeep_MAG55_1</strain>
    </source>
</reference>
<dbReference type="CDD" id="cd05403">
    <property type="entry name" value="NT_KNTase_like"/>
    <property type="match status" value="1"/>
</dbReference>
<dbReference type="Proteomes" id="UP000722750">
    <property type="component" value="Unassembled WGS sequence"/>
</dbReference>
<name>A0A942A4V4_9BACT</name>
<dbReference type="EMBL" id="JAANXD010000057">
    <property type="protein sequence ID" value="MBS1258302.1"/>
    <property type="molecule type" value="Genomic_DNA"/>
</dbReference>